<comment type="caution">
    <text evidence="2">The sequence shown here is derived from an EMBL/GenBank/DDBJ whole genome shotgun (WGS) entry which is preliminary data.</text>
</comment>
<evidence type="ECO:0000313" key="2">
    <source>
        <dbReference type="EMBL" id="KAJ8897454.1"/>
    </source>
</evidence>
<keyword evidence="3" id="KW-1185">Reference proteome</keyword>
<accession>A0ABQ9IL96</accession>
<feature type="region of interest" description="Disordered" evidence="1">
    <location>
        <begin position="142"/>
        <end position="253"/>
    </location>
</feature>
<feature type="region of interest" description="Disordered" evidence="1">
    <location>
        <begin position="436"/>
        <end position="464"/>
    </location>
</feature>
<reference evidence="2 3" key="1">
    <citation type="submission" date="2023-02" db="EMBL/GenBank/DDBJ databases">
        <title>LHISI_Scaffold_Assembly.</title>
        <authorList>
            <person name="Stuart O.P."/>
            <person name="Cleave R."/>
            <person name="Magrath M.J.L."/>
            <person name="Mikheyev A.S."/>
        </authorList>
    </citation>
    <scope>NUCLEOTIDE SEQUENCE [LARGE SCALE GENOMIC DNA]</scope>
    <source>
        <strain evidence="2">Daus_M_001</strain>
        <tissue evidence="2">Leg muscle</tissue>
    </source>
</reference>
<dbReference type="Proteomes" id="UP001159363">
    <property type="component" value="Chromosome 1"/>
</dbReference>
<evidence type="ECO:0000256" key="1">
    <source>
        <dbReference type="SAM" id="MobiDB-lite"/>
    </source>
</evidence>
<feature type="compositionally biased region" description="Basic and acidic residues" evidence="1">
    <location>
        <begin position="165"/>
        <end position="180"/>
    </location>
</feature>
<evidence type="ECO:0000313" key="3">
    <source>
        <dbReference type="Proteomes" id="UP001159363"/>
    </source>
</evidence>
<protein>
    <submittedName>
        <fullName evidence="2">Uncharacterized protein</fullName>
    </submittedName>
</protein>
<sequence>MWANSFADWVREARVTAIVSDLLLHAEEDLVPGAQGGHLAGACSIPSSPPVLLEFHSAAPSAPNPRHPYLVGAEWGGGGGTTWRPTWGHIPHVGQRDILPDVNPGVDRPGISLGSPWWRASSIIAQPPWPLCVRLEHADRAGTKWQGGGGDGKSPRKTRLTSGIVRHDSDMRKSGSDPERQSGGTRQGSLAAVAESYPEPEVHPPFIQITNRFPRERYANTTASRKTSVHLGKSSLKEVVSQTRETPGAQPIGQLSMTTASIVPRNAASRRAPTSSCLAPATRAERELVEKYRRGKKLLILRTSFANERLVIYLLADSLATSLVPKAWRSQSREICYACHQQNHLSVPVNKLLQWHAALYEADTHYPPPLQHSLSHFSPPGSHNVPHRMLLGRLYLATAAAHASNMTFTSFANQRLVPHSPGGCTDNKGIFRSTQAANQTQGSFPESRAANRRMGTSTSKSRELTRRIECEYTRERSGSFKTFRAGKSGNIGTEIRNRLVRRKGVVFAVCERRAACWNKHSRPFRTSLAIWLLRRNLAIRDSLDGVACFHGRPASLVLAMCGPGGGRQPILLTYAKAKQRLLPLIPGLVTELYLRENELRSVYFKRAKSHLLGVSPGELHLRMLAARLCVVQHQGGTLVNERYRTLDCRMNATWIIVVSLFAYRQGKPGPIPGRFTGFSQVGIVLNYAVGRRVFSGISHLPIRFNPAPLHTHLNHPHRLSKHRAQLNSEDPDLSPSLLLCSKIRNPHPYNSTRRSHGKAQNIFKSYRSSGNPTQRVAGAHLLVNSLIGYGQTRYVQRLSSEDLCGGVVEGESDSTSGWRSLAGQLFDRLRADQWRGNPTQRVAGAHLLVNSLIGYGQTRYVQRLSSEDLCGGVVEGESDSTSGWRALAGQLFDRLRADQVCSTSFFRRPLRRGSGGGIRLNEWLALTCWSTL</sequence>
<dbReference type="EMBL" id="JARBHB010000001">
    <property type="protein sequence ID" value="KAJ8897454.1"/>
    <property type="molecule type" value="Genomic_DNA"/>
</dbReference>
<organism evidence="2 3">
    <name type="scientific">Dryococelus australis</name>
    <dbReference type="NCBI Taxonomy" id="614101"/>
    <lineage>
        <taxon>Eukaryota</taxon>
        <taxon>Metazoa</taxon>
        <taxon>Ecdysozoa</taxon>
        <taxon>Arthropoda</taxon>
        <taxon>Hexapoda</taxon>
        <taxon>Insecta</taxon>
        <taxon>Pterygota</taxon>
        <taxon>Neoptera</taxon>
        <taxon>Polyneoptera</taxon>
        <taxon>Phasmatodea</taxon>
        <taxon>Verophasmatodea</taxon>
        <taxon>Anareolatae</taxon>
        <taxon>Phasmatidae</taxon>
        <taxon>Eurycanthinae</taxon>
        <taxon>Dryococelus</taxon>
    </lineage>
</organism>
<proteinExistence type="predicted"/>
<name>A0ABQ9IL96_9NEOP</name>
<gene>
    <name evidence="2" type="ORF">PR048_002800</name>
</gene>